<name>A0ABN3TZW0_9ACTN</name>
<accession>A0ABN3TZW0</accession>
<proteinExistence type="predicted"/>
<dbReference type="CDD" id="cd00093">
    <property type="entry name" value="HTH_XRE"/>
    <property type="match status" value="1"/>
</dbReference>
<dbReference type="PROSITE" id="PS50943">
    <property type="entry name" value="HTH_CROC1"/>
    <property type="match status" value="1"/>
</dbReference>
<protein>
    <submittedName>
        <fullName evidence="2">Helix-turn-helix transcriptional regulator</fullName>
    </submittedName>
</protein>
<dbReference type="Pfam" id="PF19054">
    <property type="entry name" value="DUF5753"/>
    <property type="match status" value="1"/>
</dbReference>
<dbReference type="Proteomes" id="UP001500886">
    <property type="component" value="Unassembled WGS sequence"/>
</dbReference>
<feature type="domain" description="HTH cro/C1-type" evidence="1">
    <location>
        <begin position="19"/>
        <end position="60"/>
    </location>
</feature>
<dbReference type="InterPro" id="IPR043917">
    <property type="entry name" value="DUF5753"/>
</dbReference>
<evidence type="ECO:0000313" key="2">
    <source>
        <dbReference type="EMBL" id="GAA2721911.1"/>
    </source>
</evidence>
<keyword evidence="3" id="KW-1185">Reference proteome</keyword>
<sequence length="270" mass="30349">MTSETSQPPMAWRLCGNQVKLWRTEAGISREQLAQEAGYGCETVSSMEQGRRRPTQRLLEVADEMCGARGKLRAALAYLQPERFVPRVREYMAAEAEATAVQWYETVTIPGLLQTEAYARTLMSRHCPPVADDVVEERVATRLERQELLKKQTVLFNFVVYEAALRTGIGGTEVMREQLYHLLESTKARHVSLQVLPAHQVVYAGLGGPFILLENNALERYAFEEGQATGALHSTPETISILTKRHAMIRMHALNPDESARLIARVAEEL</sequence>
<comment type="caution">
    <text evidence="2">The sequence shown here is derived from an EMBL/GenBank/DDBJ whole genome shotgun (WGS) entry which is preliminary data.</text>
</comment>
<dbReference type="Gene3D" id="1.10.260.40">
    <property type="entry name" value="lambda repressor-like DNA-binding domains"/>
    <property type="match status" value="1"/>
</dbReference>
<gene>
    <name evidence="2" type="ORF">GCM10010315_45900</name>
</gene>
<dbReference type="InterPro" id="IPR010982">
    <property type="entry name" value="Lambda_DNA-bd_dom_sf"/>
</dbReference>
<dbReference type="Pfam" id="PF13560">
    <property type="entry name" value="HTH_31"/>
    <property type="match status" value="1"/>
</dbReference>
<dbReference type="EMBL" id="BAAASL010000018">
    <property type="protein sequence ID" value="GAA2721911.1"/>
    <property type="molecule type" value="Genomic_DNA"/>
</dbReference>
<dbReference type="InterPro" id="IPR001387">
    <property type="entry name" value="Cro/C1-type_HTH"/>
</dbReference>
<dbReference type="SUPFAM" id="SSF47413">
    <property type="entry name" value="lambda repressor-like DNA-binding domains"/>
    <property type="match status" value="1"/>
</dbReference>
<organism evidence="2 3">
    <name type="scientific">Streptomyces luteosporeus</name>
    <dbReference type="NCBI Taxonomy" id="173856"/>
    <lineage>
        <taxon>Bacteria</taxon>
        <taxon>Bacillati</taxon>
        <taxon>Actinomycetota</taxon>
        <taxon>Actinomycetes</taxon>
        <taxon>Kitasatosporales</taxon>
        <taxon>Streptomycetaceae</taxon>
        <taxon>Streptomyces</taxon>
    </lineage>
</organism>
<evidence type="ECO:0000313" key="3">
    <source>
        <dbReference type="Proteomes" id="UP001500886"/>
    </source>
</evidence>
<evidence type="ECO:0000259" key="1">
    <source>
        <dbReference type="PROSITE" id="PS50943"/>
    </source>
</evidence>
<dbReference type="RefSeq" id="WP_344437366.1">
    <property type="nucleotide sequence ID" value="NZ_BAAASL010000018.1"/>
</dbReference>
<reference evidence="2 3" key="1">
    <citation type="journal article" date="2019" name="Int. J. Syst. Evol. Microbiol.">
        <title>The Global Catalogue of Microorganisms (GCM) 10K type strain sequencing project: providing services to taxonomists for standard genome sequencing and annotation.</title>
        <authorList>
            <consortium name="The Broad Institute Genomics Platform"/>
            <consortium name="The Broad Institute Genome Sequencing Center for Infectious Disease"/>
            <person name="Wu L."/>
            <person name="Ma J."/>
        </authorList>
    </citation>
    <scope>NUCLEOTIDE SEQUENCE [LARGE SCALE GENOMIC DNA]</scope>
    <source>
        <strain evidence="2 3">JCM 4542</strain>
    </source>
</reference>
<dbReference type="SMART" id="SM00530">
    <property type="entry name" value="HTH_XRE"/>
    <property type="match status" value="1"/>
</dbReference>